<dbReference type="Pfam" id="PF00593">
    <property type="entry name" value="TonB_dep_Rec_b-barrel"/>
    <property type="match status" value="1"/>
</dbReference>
<dbReference type="PANTHER" id="PTHR30069:SF42">
    <property type="entry name" value="FERRIC AEROBACTIN RECEPTOR"/>
    <property type="match status" value="1"/>
</dbReference>
<keyword evidence="3 8" id="KW-1134">Transmembrane beta strand</keyword>
<dbReference type="InterPro" id="IPR021731">
    <property type="entry name" value="AMIN_dom"/>
</dbReference>
<evidence type="ECO:0000256" key="6">
    <source>
        <dbReference type="ARBA" id="ARBA00023136"/>
    </source>
</evidence>
<feature type="domain" description="AMIN" evidence="14">
    <location>
        <begin position="79"/>
        <end position="174"/>
    </location>
</feature>
<dbReference type="PROSITE" id="PS52016">
    <property type="entry name" value="TONB_DEPENDENT_REC_3"/>
    <property type="match status" value="1"/>
</dbReference>
<organism evidence="15 16">
    <name type="scientific">Acaryochloris marina (strain MBIC 11017)</name>
    <dbReference type="NCBI Taxonomy" id="329726"/>
    <lineage>
        <taxon>Bacteria</taxon>
        <taxon>Bacillati</taxon>
        <taxon>Cyanobacteriota</taxon>
        <taxon>Cyanophyceae</taxon>
        <taxon>Acaryochloridales</taxon>
        <taxon>Acaryochloridaceae</taxon>
        <taxon>Acaryochloris</taxon>
    </lineage>
</organism>
<dbReference type="GO" id="GO:0044718">
    <property type="term" value="P:siderophore transmembrane transport"/>
    <property type="evidence" value="ECO:0007669"/>
    <property type="project" value="TreeGrafter"/>
</dbReference>
<keyword evidence="4 8" id="KW-0812">Transmembrane</keyword>
<protein>
    <submittedName>
        <fullName evidence="15">Ferric aerobactin receptor, putative</fullName>
    </submittedName>
</protein>
<keyword evidence="15" id="KW-0675">Receptor</keyword>
<feature type="region of interest" description="Disordered" evidence="10">
    <location>
        <begin position="181"/>
        <end position="201"/>
    </location>
</feature>
<feature type="domain" description="TonB-dependent receptor-like beta-barrel" evidence="12">
    <location>
        <begin position="412"/>
        <end position="860"/>
    </location>
</feature>
<dbReference type="STRING" id="329726.AM1_3358"/>
<dbReference type="Proteomes" id="UP000000268">
    <property type="component" value="Chromosome"/>
</dbReference>
<feature type="chain" id="PRO_5002746609" evidence="11">
    <location>
        <begin position="30"/>
        <end position="897"/>
    </location>
</feature>
<dbReference type="KEGG" id="amr:AM1_3358"/>
<feature type="domain" description="TonB-dependent receptor plug" evidence="13">
    <location>
        <begin position="219"/>
        <end position="321"/>
    </location>
</feature>
<keyword evidence="11" id="KW-0732">Signal</keyword>
<dbReference type="eggNOG" id="COG4771">
    <property type="taxonomic scope" value="Bacteria"/>
</dbReference>
<reference evidence="15 16" key="1">
    <citation type="journal article" date="2008" name="Proc. Natl. Acad. Sci. U.S.A.">
        <title>Niche adaptation and genome expansion in the chlorophyll d-producing cyanobacterium Acaryochloris marina.</title>
        <authorList>
            <person name="Swingley W.D."/>
            <person name="Chen M."/>
            <person name="Cheung P.C."/>
            <person name="Conrad A.L."/>
            <person name="Dejesa L.C."/>
            <person name="Hao J."/>
            <person name="Honchak B.M."/>
            <person name="Karbach L.E."/>
            <person name="Kurdoglu A."/>
            <person name="Lahiri S."/>
            <person name="Mastrian S.D."/>
            <person name="Miyashita H."/>
            <person name="Page L."/>
            <person name="Ramakrishna P."/>
            <person name="Satoh S."/>
            <person name="Sattley W.M."/>
            <person name="Shimada Y."/>
            <person name="Taylor H.L."/>
            <person name="Tomo T."/>
            <person name="Tsuchiya T."/>
            <person name="Wang Z.T."/>
            <person name="Raymond J."/>
            <person name="Mimuro M."/>
            <person name="Blankenship R.E."/>
            <person name="Touchman J.W."/>
        </authorList>
    </citation>
    <scope>NUCLEOTIDE SEQUENCE [LARGE SCALE GENOMIC DNA]</scope>
    <source>
        <strain evidence="16">MBIC 11017</strain>
    </source>
</reference>
<dbReference type="Gene3D" id="2.170.130.10">
    <property type="entry name" value="TonB-dependent receptor, plug domain"/>
    <property type="match status" value="1"/>
</dbReference>
<dbReference type="HOGENOM" id="CLU_015930_0_0_3"/>
<dbReference type="PANTHER" id="PTHR30069">
    <property type="entry name" value="TONB-DEPENDENT OUTER MEMBRANE RECEPTOR"/>
    <property type="match status" value="1"/>
</dbReference>
<evidence type="ECO:0000256" key="8">
    <source>
        <dbReference type="PROSITE-ProRule" id="PRU01360"/>
    </source>
</evidence>
<dbReference type="InterPro" id="IPR012910">
    <property type="entry name" value="Plug_dom"/>
</dbReference>
<evidence type="ECO:0000256" key="1">
    <source>
        <dbReference type="ARBA" id="ARBA00004571"/>
    </source>
</evidence>
<dbReference type="Pfam" id="PF11741">
    <property type="entry name" value="AMIN"/>
    <property type="match status" value="1"/>
</dbReference>
<dbReference type="RefSeq" id="WP_012163754.1">
    <property type="nucleotide sequence ID" value="NC_009925.1"/>
</dbReference>
<dbReference type="InterPro" id="IPR037066">
    <property type="entry name" value="Plug_dom_sf"/>
</dbReference>
<keyword evidence="16" id="KW-1185">Reference proteome</keyword>
<keyword evidence="6 8" id="KW-0472">Membrane</keyword>
<evidence type="ECO:0000259" key="14">
    <source>
        <dbReference type="Pfam" id="PF11741"/>
    </source>
</evidence>
<dbReference type="InterPro" id="IPR039426">
    <property type="entry name" value="TonB-dep_rcpt-like"/>
</dbReference>
<evidence type="ECO:0000256" key="11">
    <source>
        <dbReference type="SAM" id="SignalP"/>
    </source>
</evidence>
<dbReference type="InterPro" id="IPR036942">
    <property type="entry name" value="Beta-barrel_TonB_sf"/>
</dbReference>
<evidence type="ECO:0000259" key="13">
    <source>
        <dbReference type="Pfam" id="PF07715"/>
    </source>
</evidence>
<evidence type="ECO:0000256" key="4">
    <source>
        <dbReference type="ARBA" id="ARBA00022692"/>
    </source>
</evidence>
<dbReference type="EMBL" id="CP000828">
    <property type="protein sequence ID" value="ABW28352.1"/>
    <property type="molecule type" value="Genomic_DNA"/>
</dbReference>
<keyword evidence="2 8" id="KW-0813">Transport</keyword>
<gene>
    <name evidence="15" type="ordered locus">AM1_3358</name>
</gene>
<keyword evidence="5 9" id="KW-0798">TonB box</keyword>
<dbReference type="CDD" id="cd01347">
    <property type="entry name" value="ligand_gated_channel"/>
    <property type="match status" value="1"/>
</dbReference>
<dbReference type="GO" id="GO:0009279">
    <property type="term" value="C:cell outer membrane"/>
    <property type="evidence" value="ECO:0007669"/>
    <property type="project" value="UniProtKB-SubCell"/>
</dbReference>
<evidence type="ECO:0000256" key="7">
    <source>
        <dbReference type="ARBA" id="ARBA00023237"/>
    </source>
</evidence>
<evidence type="ECO:0000256" key="5">
    <source>
        <dbReference type="ARBA" id="ARBA00023077"/>
    </source>
</evidence>
<keyword evidence="7 8" id="KW-0998">Cell outer membrane</keyword>
<evidence type="ECO:0000256" key="3">
    <source>
        <dbReference type="ARBA" id="ARBA00022452"/>
    </source>
</evidence>
<dbReference type="Pfam" id="PF07715">
    <property type="entry name" value="Plug"/>
    <property type="match status" value="1"/>
</dbReference>
<dbReference type="Gene3D" id="2.40.170.20">
    <property type="entry name" value="TonB-dependent receptor, beta-barrel domain"/>
    <property type="match status" value="1"/>
</dbReference>
<dbReference type="InterPro" id="IPR000531">
    <property type="entry name" value="Beta-barrel_TonB"/>
</dbReference>
<sequence>MNTGPSLNIIYICLGALGTSLGTLGAAQAAQPLSNPFQIISDQRARRIRKVESIVLYPHKSEYRVAQVEPLSIAEITQVTLEPTEGGVNIVLTVAKGDTLQVTPSDDGATFIADIENALLNLPTGQTFEADNPSPGIRSVSVMPVDVNRVRVTVIGDQTELSHQIQPDSQTLVFSINTQTLAEAEEPPETPPADTPADEGEEDDLEIVVTATRTEELLADVPRAVTIITREQIEQEALLRNDLTSTLGKFVPGFGPPTANGRTRVQDLRGRPAQILIDGIPQTGNASFDTELSAIDPSVIERIEVVRGPSAVFGDGATGGVINILTRAPVEEGVQGQLGLTLRPDFEHLSENGFGFKVDASLSGKQGKFDFLVGAALDLDGAIFDGEGDRIPPDGLTTDNNTFNLFTKAGVDITEDQRLQLSYNFFQNDFASDFISDPIVLGIPGEQDAEALRVGPFTFDDSPSQAIHNVNLTYRHQDLLGAELRTQAYFRKTDLTQIPGDIRNLFPMGTPPFLPVISQTNLDSLEVGGRFQLDTPITDRFKILWGADLSYEENEQFFNSLDPVDFDLNRRARIIGTATQSPFYTVRSIGAFSQLTWDVVDQLSLTGGIRYENIRLSVDDYAASPFANFGIAPPAQIQGGVITTDDVVFNAGAVFKATEEVSIYTNFAQGFSIPGVGVTLGLARFGNSVVDSLNLEPQKVNNYELGVKANFDTVQLSLAGFLSTSSLGSSLVVDNVGLTSIVRAPQRNYGIEFTADWQPSDTWKLGTVFTWNEGESDPDDDGVFTALSSLDVQPIHATVYVENETLPGWRNRIQALFVGGRDRAFNDAIDQFRVEGYTVFDVFSTVNLGPGKLQLAIQNVFDTQYVPVSSQERLGIQELRRLPGQGRTYSIRYSFEF</sequence>
<comment type="similarity">
    <text evidence="8 9">Belongs to the TonB-dependent receptor family.</text>
</comment>
<proteinExistence type="inferred from homology"/>
<feature type="signal peptide" evidence="11">
    <location>
        <begin position="1"/>
        <end position="29"/>
    </location>
</feature>
<name>B0C005_ACAM1</name>
<comment type="subcellular location">
    <subcellularLocation>
        <location evidence="1 8">Cell outer membrane</location>
        <topology evidence="1 8">Multi-pass membrane protein</topology>
    </subcellularLocation>
</comment>
<evidence type="ECO:0000313" key="15">
    <source>
        <dbReference type="EMBL" id="ABW28352.1"/>
    </source>
</evidence>
<dbReference type="GO" id="GO:0015344">
    <property type="term" value="F:siderophore uptake transmembrane transporter activity"/>
    <property type="evidence" value="ECO:0007669"/>
    <property type="project" value="TreeGrafter"/>
</dbReference>
<accession>B0C005</accession>
<evidence type="ECO:0000256" key="2">
    <source>
        <dbReference type="ARBA" id="ARBA00022448"/>
    </source>
</evidence>
<evidence type="ECO:0000256" key="9">
    <source>
        <dbReference type="RuleBase" id="RU003357"/>
    </source>
</evidence>
<dbReference type="AlphaFoldDB" id="B0C005"/>
<evidence type="ECO:0000259" key="12">
    <source>
        <dbReference type="Pfam" id="PF00593"/>
    </source>
</evidence>
<dbReference type="SUPFAM" id="SSF56935">
    <property type="entry name" value="Porins"/>
    <property type="match status" value="1"/>
</dbReference>
<evidence type="ECO:0000313" key="16">
    <source>
        <dbReference type="Proteomes" id="UP000000268"/>
    </source>
</evidence>
<evidence type="ECO:0000256" key="10">
    <source>
        <dbReference type="SAM" id="MobiDB-lite"/>
    </source>
</evidence>